<proteinExistence type="predicted"/>
<dbReference type="PROSITE" id="PS00134">
    <property type="entry name" value="TRYPSIN_HIS"/>
    <property type="match status" value="1"/>
</dbReference>
<organism evidence="2">
    <name type="scientific">freshwater metagenome</name>
    <dbReference type="NCBI Taxonomy" id="449393"/>
    <lineage>
        <taxon>unclassified sequences</taxon>
        <taxon>metagenomes</taxon>
        <taxon>ecological metagenomes</taxon>
    </lineage>
</organism>
<dbReference type="AlphaFoldDB" id="A0A6J5ZGH0"/>
<dbReference type="PROSITE" id="PS50240">
    <property type="entry name" value="TRYPSIN_DOM"/>
    <property type="match status" value="1"/>
</dbReference>
<reference evidence="2" key="1">
    <citation type="submission" date="2020-05" db="EMBL/GenBank/DDBJ databases">
        <authorList>
            <person name="Chiriac C."/>
            <person name="Salcher M."/>
            <person name="Ghai R."/>
            <person name="Kavagutti S V."/>
        </authorList>
    </citation>
    <scope>NUCLEOTIDE SEQUENCE</scope>
</reference>
<dbReference type="GO" id="GO:0006508">
    <property type="term" value="P:proteolysis"/>
    <property type="evidence" value="ECO:0007669"/>
    <property type="project" value="InterPro"/>
</dbReference>
<dbReference type="InterPro" id="IPR001314">
    <property type="entry name" value="Peptidase_S1A"/>
</dbReference>
<gene>
    <name evidence="2" type="ORF">UFOPK3775_00841</name>
</gene>
<dbReference type="InterPro" id="IPR009003">
    <property type="entry name" value="Peptidase_S1_PA"/>
</dbReference>
<dbReference type="SMART" id="SM00020">
    <property type="entry name" value="Tryp_SPc"/>
    <property type="match status" value="1"/>
</dbReference>
<dbReference type="SUPFAM" id="SSF50494">
    <property type="entry name" value="Trypsin-like serine proteases"/>
    <property type="match status" value="1"/>
</dbReference>
<evidence type="ECO:0000313" key="2">
    <source>
        <dbReference type="EMBL" id="CAB4340047.1"/>
    </source>
</evidence>
<name>A0A6J5ZGH0_9ZZZZ</name>
<evidence type="ECO:0000259" key="1">
    <source>
        <dbReference type="PROSITE" id="PS50240"/>
    </source>
</evidence>
<feature type="domain" description="Peptidase S1" evidence="1">
    <location>
        <begin position="30"/>
        <end position="356"/>
    </location>
</feature>
<dbReference type="Pfam" id="PF00089">
    <property type="entry name" value="Trypsin"/>
    <property type="match status" value="1"/>
</dbReference>
<dbReference type="PANTHER" id="PTHR24260">
    <property type="match status" value="1"/>
</dbReference>
<dbReference type="InterPro" id="IPR018114">
    <property type="entry name" value="TRYPSIN_HIS"/>
</dbReference>
<dbReference type="EMBL" id="CAESAK010000107">
    <property type="protein sequence ID" value="CAB4340047.1"/>
    <property type="molecule type" value="Genomic_DNA"/>
</dbReference>
<accession>A0A6J5ZGH0</accession>
<dbReference type="InterPro" id="IPR001254">
    <property type="entry name" value="Trypsin_dom"/>
</dbReference>
<dbReference type="Gene3D" id="2.40.10.10">
    <property type="entry name" value="Trypsin-like serine proteases"/>
    <property type="match status" value="1"/>
</dbReference>
<sequence>MKNWRLLLAIASGIAAVITLVTSIPPSEAVFGGTSAVGDKRVVSLLSGQNVLRSGCSGVLMSERIVISAAHCLGNPGKTYTSEVYEPQNLWVAQPGADLNVDDHSTRVRVARVILTNGYDNTWKPQENNIATQKDDIAFLFLEKILVAGVTSEIASMEDIATIKANRLFFTHIGYGLKDVGTADGKPYLTTLRSYMQGSARYPNNPSLDRNTVTSEETMQSALCGGDSGSPWYATVNGVEKLVAVTVAASGCQSTGGGTGGTLGTAIYPYLSMMKAQWAIFLKEYVVPSQPLQVLPINTSLPLIQRSEGCDATNLGALQILENGQWRDFMLAQGWARVANCPSTHPFQPWVRASIPENTEIRWRLWATGAWEVFTPPYKYRPSNAFGTPTPSPTKASVPLTLTPLTNVPRVQPTLPVKTVTTIRCKKGLLVKSVKGLNPVCPKGFTRIKS</sequence>
<dbReference type="InterPro" id="IPR051333">
    <property type="entry name" value="CLIP_Serine_Protease"/>
</dbReference>
<dbReference type="InterPro" id="IPR043504">
    <property type="entry name" value="Peptidase_S1_PA_chymotrypsin"/>
</dbReference>
<protein>
    <submittedName>
        <fullName evidence="2">Unannotated protein</fullName>
    </submittedName>
</protein>
<dbReference type="PRINTS" id="PR00722">
    <property type="entry name" value="CHYMOTRYPSIN"/>
</dbReference>
<dbReference type="PANTHER" id="PTHR24260:SF136">
    <property type="entry name" value="GH08193P-RELATED"/>
    <property type="match status" value="1"/>
</dbReference>
<dbReference type="GO" id="GO:0004252">
    <property type="term" value="F:serine-type endopeptidase activity"/>
    <property type="evidence" value="ECO:0007669"/>
    <property type="project" value="InterPro"/>
</dbReference>